<evidence type="ECO:0000313" key="2">
    <source>
        <dbReference type="EMBL" id="HFC92116.1"/>
    </source>
</evidence>
<dbReference type="Pfam" id="PF10276">
    <property type="entry name" value="zf-CHCC"/>
    <property type="match status" value="1"/>
</dbReference>
<dbReference type="Proteomes" id="UP000885750">
    <property type="component" value="Unassembled WGS sequence"/>
</dbReference>
<dbReference type="Gene3D" id="2.60.260.40">
    <property type="entry name" value="q5lls5 like domains"/>
    <property type="match status" value="1"/>
</dbReference>
<keyword evidence="2" id="KW-0863">Zinc-finger</keyword>
<proteinExistence type="predicted"/>
<dbReference type="InterPro" id="IPR019401">
    <property type="entry name" value="Znf_CHCC"/>
</dbReference>
<sequence>MATSLVTCKKLNIKKEVKITIADLPLHCPPRDSVGWCSHPRVFLAIESSKTKSCRCPYCGTKYNLVSDSQQ</sequence>
<dbReference type="EMBL" id="DRMS01000188">
    <property type="protein sequence ID" value="HFC92116.1"/>
    <property type="molecule type" value="Genomic_DNA"/>
</dbReference>
<gene>
    <name evidence="2" type="ORF">ENJ51_04815</name>
</gene>
<comment type="caution">
    <text evidence="2">The sequence shown here is derived from an EMBL/GenBank/DDBJ whole genome shotgun (WGS) entry which is preliminary data.</text>
</comment>
<name>A0A7V2SZ43_LEUMU</name>
<dbReference type="AlphaFoldDB" id="A0A7V2SZ43"/>
<keyword evidence="2" id="KW-0862">Zinc</keyword>
<reference evidence="2" key="1">
    <citation type="journal article" date="2020" name="mSystems">
        <title>Genome- and Community-Level Interaction Insights into Carbon Utilization and Element Cycling Functions of Hydrothermarchaeota in Hydrothermal Sediment.</title>
        <authorList>
            <person name="Zhou Z."/>
            <person name="Liu Y."/>
            <person name="Xu W."/>
            <person name="Pan J."/>
            <person name="Luo Z.H."/>
            <person name="Li M."/>
        </authorList>
    </citation>
    <scope>NUCLEOTIDE SEQUENCE [LARGE SCALE GENOMIC DNA]</scope>
    <source>
        <strain evidence="2">HyVt-493</strain>
    </source>
</reference>
<dbReference type="GO" id="GO:0008270">
    <property type="term" value="F:zinc ion binding"/>
    <property type="evidence" value="ECO:0007669"/>
    <property type="project" value="UniProtKB-KW"/>
</dbReference>
<accession>A0A7V2SZ43</accession>
<feature type="domain" description="Zinc finger CHCC-type" evidence="1">
    <location>
        <begin position="37"/>
        <end position="63"/>
    </location>
</feature>
<evidence type="ECO:0000259" key="1">
    <source>
        <dbReference type="Pfam" id="PF10276"/>
    </source>
</evidence>
<keyword evidence="2" id="KW-0479">Metal-binding</keyword>
<organism evidence="2">
    <name type="scientific">Leucothrix mucor</name>
    <dbReference type="NCBI Taxonomy" id="45248"/>
    <lineage>
        <taxon>Bacteria</taxon>
        <taxon>Pseudomonadati</taxon>
        <taxon>Pseudomonadota</taxon>
        <taxon>Gammaproteobacteria</taxon>
        <taxon>Thiotrichales</taxon>
        <taxon>Thiotrichaceae</taxon>
        <taxon>Leucothrix</taxon>
    </lineage>
</organism>
<protein>
    <submittedName>
        <fullName evidence="2">Zinc-finger domain-containing protein</fullName>
    </submittedName>
</protein>